<feature type="transmembrane region" description="Helical" evidence="7">
    <location>
        <begin position="120"/>
        <end position="144"/>
    </location>
</feature>
<feature type="transmembrane region" description="Helical" evidence="7">
    <location>
        <begin position="1310"/>
        <end position="1331"/>
    </location>
</feature>
<feature type="domain" description="Piezo non-specific cation channel cap" evidence="8">
    <location>
        <begin position="3037"/>
        <end position="3298"/>
    </location>
</feature>
<feature type="region of interest" description="Disordered" evidence="6">
    <location>
        <begin position="2607"/>
        <end position="2695"/>
    </location>
</feature>
<evidence type="ECO:0000259" key="9">
    <source>
        <dbReference type="Pfam" id="PF23188"/>
    </source>
</evidence>
<evidence type="ECO:0000256" key="7">
    <source>
        <dbReference type="SAM" id="Phobius"/>
    </source>
</evidence>
<evidence type="ECO:0000256" key="5">
    <source>
        <dbReference type="ARBA" id="ARBA00023136"/>
    </source>
</evidence>
<feature type="region of interest" description="Disordered" evidence="6">
    <location>
        <begin position="2480"/>
        <end position="2531"/>
    </location>
</feature>
<feature type="compositionally biased region" description="Basic residues" evidence="6">
    <location>
        <begin position="2639"/>
        <end position="2649"/>
    </location>
</feature>
<feature type="compositionally biased region" description="Basic and acidic residues" evidence="6">
    <location>
        <begin position="1961"/>
        <end position="1977"/>
    </location>
</feature>
<dbReference type="STRING" id="1169540.A0A0G4EF66"/>
<gene>
    <name evidence="11" type="ORF">Vbra_11522</name>
</gene>
<feature type="region of interest" description="Disordered" evidence="6">
    <location>
        <begin position="1111"/>
        <end position="1130"/>
    </location>
</feature>
<keyword evidence="3 7" id="KW-0812">Transmembrane</keyword>
<feature type="domain" description="Piezo transmembrane helical unit" evidence="9">
    <location>
        <begin position="2332"/>
        <end position="2459"/>
    </location>
</feature>
<feature type="transmembrane region" description="Helical" evidence="7">
    <location>
        <begin position="470"/>
        <end position="490"/>
    </location>
</feature>
<feature type="transmembrane region" description="Helical" evidence="7">
    <location>
        <begin position="438"/>
        <end position="458"/>
    </location>
</feature>
<feature type="transmembrane region" description="Helical" evidence="7">
    <location>
        <begin position="1578"/>
        <end position="1598"/>
    </location>
</feature>
<feature type="region of interest" description="Disordered" evidence="6">
    <location>
        <begin position="1937"/>
        <end position="1995"/>
    </location>
</feature>
<feature type="region of interest" description="Disordered" evidence="6">
    <location>
        <begin position="319"/>
        <end position="358"/>
    </location>
</feature>
<evidence type="ECO:0000256" key="3">
    <source>
        <dbReference type="ARBA" id="ARBA00022692"/>
    </source>
</evidence>
<feature type="region of interest" description="Disordered" evidence="6">
    <location>
        <begin position="2564"/>
        <end position="2595"/>
    </location>
</feature>
<dbReference type="InterPro" id="IPR056770">
    <property type="entry name" value="Piezo_THU9_anchor"/>
</dbReference>
<feature type="transmembrane region" description="Helical" evidence="7">
    <location>
        <begin position="1636"/>
        <end position="1654"/>
    </location>
</feature>
<evidence type="ECO:0000313" key="12">
    <source>
        <dbReference type="Proteomes" id="UP000041254"/>
    </source>
</evidence>
<dbReference type="PANTHER" id="PTHR13167:SF25">
    <property type="entry name" value="PIEZO-TYPE MECHANOSENSITIVE ION CHANNEL COMPONENT"/>
    <property type="match status" value="1"/>
</dbReference>
<sequence length="3315" mass="366859">MGIGTVTSTLSLMRMLTTASRFLGALFPVLILTCSLLATLPSLPSLLTFLTALLTINLSLLLPPSRHWTASVAALAVSSCIVLAKVIACGAIGATGEGAGPEWVKTIGIGPFPSTSEVLAVVRFVVPDAIFLILSVCWVCVVVVRRRRAARSMTMRSEGDSSYTSFTALQPQAASQLSVTKRFVVMVILYVYIVLSPNVLALPYALTVLIVLVRTAFAYKDPFPLTPMAYALHGCSNAVIVLHFLCTFSFVSPSLTPSVASFIGVFPSAEAMVLSSTPAASGEALTEQRDAGLFVFGQYCVNLLLVVLLSHWLPAMKERTSERQEDEDEDEEEEESNDDANGGDEATENGNEPPAAAAAAAASGGGGYQWATSAGSGMMTFSDRTVTAGDLASVVLGHHEARSVFGRLLHWVFFAVLTNYTGLLFVASLLVWSLLYPSLMSFVLLATAFAALLMIEAFGITSNKYTVKPVFIYATLFYMTQYLFNVRGPWLDASSSKPSNIPLTYTAIEKVGLWDLLNLPSSPAASAGNSADSGLPPLASASDSAWGRLWILAITLVLLSCLAVVGWVQSVRKEGEEQQQQQQGQQQQQREGGEEGSRHETERDLEQGMPSYLPQQSMDESEISSTLFPASEPGTVPPHIEVQVSPPSTLPHISASLPPSGFKAQHYAERGEIGQHGAVPDSYNENDQPDRDDDSSPQFQHRSITQRLDARASAWKETLRKGWGWVKKGVSRLFLLFVLYSDKVTVLVILLILFPLLSRSHTGGDATPVRHTSLIRVGYLLWFYLLLFFRKYPRPIWRGLLCYCQAVICALFLWQVLSRGDSRYVWIGLVRSDRIDLFASLAYALILLACSQIQILLFLSKSYKLAVQMAEGTADGAGGATATPPDTQPQPQPQPQQQPSEPDDNLTTPATNQQQQEIVAAAAAAAVAPSRSTAGGGGGSVASSRRSTANESVLTHAAATLDTGQKLWVLQLYDRIGIWVVFALTLTVVLLPPASLDSFFFLVVLVAGVALLQTSGYKYLHIAWWIQATFAAAIVLFRYVVLLKPVYEAIESEYKAAAGRGGWVFTLEEWGISIEDNHLLKLFFEAILLGLTVYQISLEYEIQTEERRAARTQQQQRQRQQRQAAHEISLTGRSVGVGMMSTIVEERESYLGDTTATQLITGPPNGDSDAATAPSTQVTEPSPPTMPRTKQQDEPTSVSMRQPLLPLQAVAPPPPPAPPARAPDLVLPPPPPQPPAAAAVAVAVTGGIDMVLPSVPVPLHEWVDERMRDLSRHAAKVLMLVVFLCSLDVHFLNLVTVLVLFSLICAGRGWKHAGVFFSFTSMFILIAQYACRFDVAQTHLGDDKIAYWGFAWTGVRGAETAFPSWTRNLLIILCAIIQRSLHFHFPYTRKEGPLSQFFTYYGVQIGLSVLLLVGLFRVNALAVVYALFACVFVWGAKPYRTKWAVMAWLQVAAVILSLSILYQYIWRLWLPPGLHIGRVRRVDFRALCHALKYNQQHLDSCEEDWMSWLEIPQRSSGVMEGPVEIAVAVPEFLALMVCGIIMRATRRTPLILPATRPPPPSPPEHSYSPSRAAHTTPALSSSLFYFFYLCPCVLWLLLLVNATVNLGVISIAYTVLLCVSLLQVDAPLRKERVRLTAIRSINVFVVLLLTVYQAPFFPCPYATDETPNALDKLPIGTFLSRPQQSRRAPRAAADEDENEPEGTAWLGHENCQRLQSLVNEPHRSKDEWYTTGLQVLGVLKLEGLSFRDGVFLWNLLLFIVAMIQYNVLYHPGYETGMVAFIRQEAKLRAVRAKRFIEMFHVKRILRCRQQEIVKAVLIDRLQRVTAHLARLQQIWRREAEPITEEEETERQKVILVENISLKGYAPALSAEALERFGYIEPLALECLQMLEQHQLGLITEQEALRREQDLIRRAKERGATSDYLDIAELSIESAMSKLTQGSPPTSPVVQQMAAEGEGQGEGERDEAKEGIIRKMESEPAVVSPESGGSGQPMPMVPVSASSLSMPAGRGPGSHMGMAMTMVELLRERTSQVRLRRQRERHLRLRRHGEGEEVPHTMMPHPLPLPLPRPHTPAATPTPLNIDKRRPSAGGTAMQRPPVPIGEVDESDEHEDLDLWYEVGGGWDYNSPLQAARDAVRAVSRYSAFGQLDSPSGPGPSPPSPSSPPAPPAHEGNALAVSGSSVPQLPQSLEPSTPPPGATSSDTLRLRRAEGEREGEGEDTEDHHRQQQQQQQAPCRNSGGLFGWLFPTIGSSNRQTQQQQQQRRKPHSSKRRRVVILEWLSWLDKRIKQAMQTRIVDTAFVQSMREPLPKHREGNGAFMLVWKALFSYTLFYVAVAAALQFANGRTVLSALSGLAIICYGLIVYPMAAHGFWVGMIGYTLAIVLLKTCYQLSFFCAELVFDLPCQAPLNVTWDVIIGVYKVRGLSSLREVSLFNAVWADYLLLATLCLHFMFLRKTGLWQYSEVDRGLQYKPPSVQVVPSLQQRRERGVHHHHRVGVHRRRRDRERDRERNRGRERRRERERERREKQREDGMDVWSDDNVLSGVEMPADDSSFPMVTFALSPRSPGSPPLLPLPSLPPHPTSSSIVSSISHPPGESMPIIPAMPMLPRDTDKTSSSRLTTAPSEPRVPRYMSDPEISKATKRRRGRGRWGVRGGGRGGAAGGGRERKRRDERRAGGGGASGAKEGTPAGGDGQQRGLTLMSLWNRSIMGGGKVKKPGVDLYPWMFTFSLCQLLIVLISYSVIWGAGETLTESLRRNQFGQGMVLVMIVHIAIIIIDRMFYRLSFKEIDSSLPPRQRRVYKTVKAAKVILLIAEVLAIHILFIHRMAQPDQDVTDLEIGMWGNPAMLIYYFLIYAYFVLLARQIHHDLPASTGGHNLTSSTHLFNRTVYRVYRSIPLLEEIRILLDWTVAKTSLDTFMWFKLEDAYSSLYFVKGDMTVRKMYYPAEHRWLSEKIGLGLCGIVGLVLLLLAPILLFSSFNPVRISNRVDDATSTVSLRVESSTDTLVVPLYEASSAVTIRDFSKCEIRRYLRSFPLTESNADIQSVVFPEASTTPFLVSPALIQATVDALSEPRSAQLELSYELKGRNTKTFVEGGQTTDVLRFADQLKALLNGTRTELTVDRFYNPYAELGETGVSSIHGERRNATLFLLTSNDTFSGSQQHYWIINGTNTRSSASRGQSDKCPDTSDPRGRFTLVVVSPPVLPFSSGSAQGGGGGQNLSVVGLYITVVLAIGRFLRLMCQGASQRVIYEEMPNVDLFVDICNGVYTARLRGDLVKEYKLYFTLIKLYRSPELLLQVSGGELHGHRPYPPGAPKVE</sequence>
<feature type="region of interest" description="Disordered" evidence="6">
    <location>
        <begin position="1551"/>
        <end position="1571"/>
    </location>
</feature>
<dbReference type="GO" id="GO:0071260">
    <property type="term" value="P:cellular response to mechanical stimulus"/>
    <property type="evidence" value="ECO:0007669"/>
    <property type="project" value="TreeGrafter"/>
</dbReference>
<dbReference type="InterPro" id="IPR027272">
    <property type="entry name" value="Piezo"/>
</dbReference>
<feature type="domain" description="Piezo THU9 and anchor" evidence="10">
    <location>
        <begin position="2718"/>
        <end position="2975"/>
    </location>
</feature>
<keyword evidence="12" id="KW-1185">Reference proteome</keyword>
<feature type="region of interest" description="Disordered" evidence="6">
    <location>
        <begin position="675"/>
        <end position="701"/>
    </location>
</feature>
<feature type="compositionally biased region" description="Low complexity" evidence="6">
    <location>
        <begin position="2581"/>
        <end position="2593"/>
    </location>
</feature>
<feature type="compositionally biased region" description="Basic and acidic residues" evidence="6">
    <location>
        <begin position="591"/>
        <end position="606"/>
    </location>
</feature>
<feature type="transmembrane region" description="Helical" evidence="7">
    <location>
        <begin position="2370"/>
        <end position="2391"/>
    </location>
</feature>
<feature type="transmembrane region" description="Helical" evidence="7">
    <location>
        <begin position="70"/>
        <end position="94"/>
    </location>
</feature>
<dbReference type="GO" id="GO:0008381">
    <property type="term" value="F:mechanosensitive monoatomic ion channel activity"/>
    <property type="evidence" value="ECO:0007669"/>
    <property type="project" value="InterPro"/>
</dbReference>
<evidence type="ECO:0000256" key="1">
    <source>
        <dbReference type="ARBA" id="ARBA00004141"/>
    </source>
</evidence>
<feature type="compositionally biased region" description="Low complexity" evidence="6">
    <location>
        <begin position="578"/>
        <end position="590"/>
    </location>
</feature>
<dbReference type="InterPro" id="IPR056768">
    <property type="entry name" value="THU_Piezo"/>
</dbReference>
<feature type="transmembrane region" description="Helical" evidence="7">
    <location>
        <begin position="976"/>
        <end position="992"/>
    </location>
</feature>
<name>A0A0G4EF66_VITBC</name>
<dbReference type="Pfam" id="PF23188">
    <property type="entry name" value="THU_Piezo1"/>
    <property type="match status" value="1"/>
</dbReference>
<feature type="transmembrane region" description="Helical" evidence="7">
    <location>
        <begin position="1022"/>
        <end position="1041"/>
    </location>
</feature>
<feature type="transmembrane region" description="Helical" evidence="7">
    <location>
        <begin position="733"/>
        <end position="757"/>
    </location>
</feature>
<keyword evidence="4 7" id="KW-1133">Transmembrane helix</keyword>
<feature type="region of interest" description="Disordered" evidence="6">
    <location>
        <begin position="1156"/>
        <end position="1232"/>
    </location>
</feature>
<feature type="compositionally biased region" description="Pro residues" evidence="6">
    <location>
        <begin position="886"/>
        <end position="896"/>
    </location>
</feature>
<feature type="transmembrane region" description="Helical" evidence="7">
    <location>
        <begin position="231"/>
        <end position="251"/>
    </location>
</feature>
<dbReference type="OrthoDB" id="248120at2759"/>
<feature type="region of interest" description="Disordered" evidence="6">
    <location>
        <begin position="1682"/>
        <end position="1701"/>
    </location>
</feature>
<feature type="compositionally biased region" description="Low complexity" evidence="6">
    <location>
        <begin position="1111"/>
        <end position="1123"/>
    </location>
</feature>
<feature type="region of interest" description="Disordered" evidence="6">
    <location>
        <begin position="875"/>
        <end position="911"/>
    </location>
</feature>
<evidence type="ECO:0000259" key="8">
    <source>
        <dbReference type="Pfam" id="PF12166"/>
    </source>
</evidence>
<comment type="subcellular location">
    <subcellularLocation>
        <location evidence="1">Membrane</location>
        <topology evidence="1">Multi-pass membrane protein</topology>
    </subcellularLocation>
</comment>
<evidence type="ECO:0000259" key="10">
    <source>
        <dbReference type="Pfam" id="PF24874"/>
    </source>
</evidence>
<reference evidence="11 12" key="1">
    <citation type="submission" date="2014-11" db="EMBL/GenBank/DDBJ databases">
        <authorList>
            <person name="Zhu J."/>
            <person name="Qi W."/>
            <person name="Song R."/>
        </authorList>
    </citation>
    <scope>NUCLEOTIDE SEQUENCE [LARGE SCALE GENOMIC DNA]</scope>
</reference>
<feature type="transmembrane region" description="Helical" evidence="7">
    <location>
        <begin position="291"/>
        <end position="313"/>
    </location>
</feature>
<feature type="transmembrane region" description="Helical" evidence="7">
    <location>
        <begin position="1407"/>
        <end position="1436"/>
    </location>
</feature>
<accession>A0A0G4EF66</accession>
<proteinExistence type="inferred from homology"/>
<comment type="similarity">
    <text evidence="2">Belongs to the PIEZO (TC 1.A.75) family.</text>
</comment>
<feature type="transmembrane region" description="Helical" evidence="7">
    <location>
        <begin position="2843"/>
        <end position="2860"/>
    </location>
</feature>
<feature type="region of interest" description="Disordered" evidence="6">
    <location>
        <begin position="578"/>
        <end position="661"/>
    </location>
</feature>
<dbReference type="VEuPathDB" id="CryptoDB:Vbra_11522"/>
<feature type="compositionally biased region" description="Gly residues" evidence="6">
    <location>
        <begin position="2650"/>
        <end position="2662"/>
    </location>
</feature>
<protein>
    <submittedName>
        <fullName evidence="11">Uncharacterized protein</fullName>
    </submittedName>
</protein>
<feature type="transmembrane region" description="Helical" evidence="7">
    <location>
        <begin position="2762"/>
        <end position="2780"/>
    </location>
</feature>
<dbReference type="GO" id="GO:0050982">
    <property type="term" value="P:detection of mechanical stimulus"/>
    <property type="evidence" value="ECO:0007669"/>
    <property type="project" value="TreeGrafter"/>
</dbReference>
<dbReference type="PANTHER" id="PTHR13167">
    <property type="entry name" value="PIEZO-TYPE MECHANOSENSITIVE ION CHANNEL COMPONENT"/>
    <property type="match status" value="1"/>
</dbReference>
<dbReference type="EMBL" id="CDMY01000218">
    <property type="protein sequence ID" value="CEL94374.1"/>
    <property type="molecule type" value="Genomic_DNA"/>
</dbReference>
<feature type="transmembrane region" description="Helical" evidence="7">
    <location>
        <begin position="408"/>
        <end position="432"/>
    </location>
</feature>
<evidence type="ECO:0000256" key="6">
    <source>
        <dbReference type="SAM" id="MobiDB-lite"/>
    </source>
</evidence>
<feature type="compositionally biased region" description="Pro residues" evidence="6">
    <location>
        <begin position="2152"/>
        <end position="2167"/>
    </location>
</feature>
<evidence type="ECO:0000313" key="11">
    <source>
        <dbReference type="EMBL" id="CEL94374.1"/>
    </source>
</evidence>
<dbReference type="GO" id="GO:0005261">
    <property type="term" value="F:monoatomic cation channel activity"/>
    <property type="evidence" value="ECO:0007669"/>
    <property type="project" value="TreeGrafter"/>
</dbReference>
<feature type="transmembrane region" description="Helical" evidence="7">
    <location>
        <begin position="1604"/>
        <end position="1624"/>
    </location>
</feature>
<feature type="region of interest" description="Disordered" evidence="6">
    <location>
        <begin position="2075"/>
        <end position="2107"/>
    </location>
</feature>
<dbReference type="Proteomes" id="UP000041254">
    <property type="component" value="Unassembled WGS sequence"/>
</dbReference>
<feature type="transmembrane region" description="Helical" evidence="7">
    <location>
        <begin position="22"/>
        <end position="40"/>
    </location>
</feature>
<feature type="transmembrane region" description="Helical" evidence="7">
    <location>
        <begin position="2801"/>
        <end position="2823"/>
    </location>
</feature>
<feature type="transmembrane region" description="Helical" evidence="7">
    <location>
        <begin position="2346"/>
        <end position="2363"/>
    </location>
</feature>
<keyword evidence="5 7" id="KW-0472">Membrane</keyword>
<organism evidence="11 12">
    <name type="scientific">Vitrella brassicaformis (strain CCMP3155)</name>
    <dbReference type="NCBI Taxonomy" id="1169540"/>
    <lineage>
        <taxon>Eukaryota</taxon>
        <taxon>Sar</taxon>
        <taxon>Alveolata</taxon>
        <taxon>Colpodellida</taxon>
        <taxon>Vitrellaceae</taxon>
        <taxon>Vitrella</taxon>
    </lineage>
</organism>
<dbReference type="InterPro" id="IPR031334">
    <property type="entry name" value="Piezo_cap_dom"/>
</dbReference>
<feature type="transmembrane region" description="Helical" evidence="7">
    <location>
        <begin position="796"/>
        <end position="817"/>
    </location>
</feature>
<feature type="compositionally biased region" description="Polar residues" evidence="6">
    <location>
        <begin position="2177"/>
        <end position="2190"/>
    </location>
</feature>
<feature type="compositionally biased region" description="Polar residues" evidence="6">
    <location>
        <begin position="613"/>
        <end position="628"/>
    </location>
</feature>
<feature type="transmembrane region" description="Helical" evidence="7">
    <location>
        <begin position="1525"/>
        <end position="1542"/>
    </location>
</feature>
<feature type="region of interest" description="Disordered" evidence="6">
    <location>
        <begin position="2144"/>
        <end position="2268"/>
    </location>
</feature>
<feature type="transmembrane region" description="Helical" evidence="7">
    <location>
        <begin position="2953"/>
        <end position="2974"/>
    </location>
</feature>
<feature type="transmembrane region" description="Helical" evidence="7">
    <location>
        <begin position="837"/>
        <end position="859"/>
    </location>
</feature>
<dbReference type="GO" id="GO:0016020">
    <property type="term" value="C:membrane"/>
    <property type="evidence" value="ECO:0007669"/>
    <property type="project" value="UniProtKB-SubCell"/>
</dbReference>
<feature type="compositionally biased region" description="Basic and acidic residues" evidence="6">
    <location>
        <begin position="2503"/>
        <end position="2531"/>
    </location>
</feature>
<dbReference type="InParanoid" id="A0A0G4EF66"/>
<feature type="compositionally biased region" description="Basic residues" evidence="6">
    <location>
        <begin position="2486"/>
        <end position="2502"/>
    </location>
</feature>
<feature type="compositionally biased region" description="Pro residues" evidence="6">
    <location>
        <begin position="2565"/>
        <end position="2580"/>
    </location>
</feature>
<feature type="transmembrane region" description="Helical" evidence="7">
    <location>
        <begin position="549"/>
        <end position="568"/>
    </location>
</feature>
<feature type="compositionally biased region" description="Basic and acidic residues" evidence="6">
    <location>
        <begin position="2203"/>
        <end position="2213"/>
    </location>
</feature>
<dbReference type="Pfam" id="PF24874">
    <property type="entry name" value="Piezo_THU9_anchor"/>
    <property type="match status" value="1"/>
</dbReference>
<evidence type="ECO:0000256" key="2">
    <source>
        <dbReference type="ARBA" id="ARBA00007821"/>
    </source>
</evidence>
<feature type="transmembrane region" description="Helical" evidence="7">
    <location>
        <begin position="1443"/>
        <end position="1465"/>
    </location>
</feature>
<feature type="transmembrane region" description="Helical" evidence="7">
    <location>
        <begin position="2720"/>
        <end position="2742"/>
    </location>
</feature>
<evidence type="ECO:0000256" key="4">
    <source>
        <dbReference type="ARBA" id="ARBA00022989"/>
    </source>
</evidence>
<feature type="transmembrane region" description="Helical" evidence="7">
    <location>
        <begin position="769"/>
        <end position="789"/>
    </location>
</feature>
<feature type="transmembrane region" description="Helical" evidence="7">
    <location>
        <begin position="1277"/>
        <end position="1304"/>
    </location>
</feature>
<feature type="compositionally biased region" description="Pro residues" evidence="6">
    <location>
        <begin position="1211"/>
        <end position="1232"/>
    </location>
</feature>
<feature type="transmembrane region" description="Helical" evidence="7">
    <location>
        <begin position="1750"/>
        <end position="1768"/>
    </location>
</feature>
<feature type="transmembrane region" description="Helical" evidence="7">
    <location>
        <begin position="2319"/>
        <end position="2340"/>
    </location>
</feature>
<feature type="compositionally biased region" description="Acidic residues" evidence="6">
    <location>
        <begin position="324"/>
        <end position="347"/>
    </location>
</feature>
<feature type="transmembrane region" description="Helical" evidence="7">
    <location>
        <begin position="2431"/>
        <end position="2452"/>
    </location>
</feature>
<feature type="transmembrane region" description="Helical" evidence="7">
    <location>
        <begin position="46"/>
        <end position="63"/>
    </location>
</feature>
<dbReference type="GO" id="GO:0042391">
    <property type="term" value="P:regulation of membrane potential"/>
    <property type="evidence" value="ECO:0007669"/>
    <property type="project" value="TreeGrafter"/>
</dbReference>
<feature type="compositionally biased region" description="Polar residues" evidence="6">
    <location>
        <begin position="1937"/>
        <end position="1949"/>
    </location>
</feature>
<feature type="compositionally biased region" description="Low complexity" evidence="6">
    <location>
        <begin position="2250"/>
        <end position="2260"/>
    </location>
</feature>
<dbReference type="Pfam" id="PF12166">
    <property type="entry name" value="Piezo_cap"/>
    <property type="match status" value="1"/>
</dbReference>